<evidence type="ECO:0000256" key="2">
    <source>
        <dbReference type="SAM" id="Phobius"/>
    </source>
</evidence>
<feature type="compositionally biased region" description="Basic and acidic residues" evidence="1">
    <location>
        <begin position="145"/>
        <end position="155"/>
    </location>
</feature>
<dbReference type="OrthoDB" id="6250964at2759"/>
<name>A0A7R9R262_9ACAR</name>
<dbReference type="AlphaFoldDB" id="A0A7R9R262"/>
<sequence length="183" mass="20191">VECTAGYDGGLNQTFHLDIFDDSERKRLLTQLTNKLKPIFAVQGLESGHIFHLSVYSANSKGKSVAKTITSNTLTLSSLSSDAKQESVPFLMDLNPLFGAVVGLLTASILVTVIIVLICKINRRNRNRDQRKDSANRSKCNSNSVKDKGLHEFPDTKSPDIIPPSIEFTGDLCPFIHLLLFMV</sequence>
<dbReference type="PANTHER" id="PTHR23278:SF19">
    <property type="entry name" value="OBSCURIN"/>
    <property type="match status" value="1"/>
</dbReference>
<evidence type="ECO:0000313" key="5">
    <source>
        <dbReference type="Proteomes" id="UP000728032"/>
    </source>
</evidence>
<dbReference type="PANTHER" id="PTHR23278">
    <property type="entry name" value="SIDESTEP PROTEIN"/>
    <property type="match status" value="1"/>
</dbReference>
<accession>A0A7R9R262</accession>
<keyword evidence="2" id="KW-0812">Transmembrane</keyword>
<protein>
    <submittedName>
        <fullName evidence="4">Uncharacterized protein</fullName>
    </submittedName>
</protein>
<evidence type="ECO:0000313" key="4">
    <source>
        <dbReference type="EMBL" id="CAD7665719.1"/>
    </source>
</evidence>
<feature type="non-terminal residue" evidence="4">
    <location>
        <position position="183"/>
    </location>
</feature>
<keyword evidence="2" id="KW-0472">Membrane</keyword>
<dbReference type="Proteomes" id="UP000728032">
    <property type="component" value="Unassembled WGS sequence"/>
</dbReference>
<organism evidence="4">
    <name type="scientific">Oppiella nova</name>
    <dbReference type="NCBI Taxonomy" id="334625"/>
    <lineage>
        <taxon>Eukaryota</taxon>
        <taxon>Metazoa</taxon>
        <taxon>Ecdysozoa</taxon>
        <taxon>Arthropoda</taxon>
        <taxon>Chelicerata</taxon>
        <taxon>Arachnida</taxon>
        <taxon>Acari</taxon>
        <taxon>Acariformes</taxon>
        <taxon>Sarcoptiformes</taxon>
        <taxon>Oribatida</taxon>
        <taxon>Brachypylina</taxon>
        <taxon>Oppioidea</taxon>
        <taxon>Oppiidae</taxon>
        <taxon>Oppiella</taxon>
    </lineage>
</organism>
<feature type="region of interest" description="Disordered" evidence="1">
    <location>
        <begin position="128"/>
        <end position="155"/>
    </location>
</feature>
<feature type="transmembrane region" description="Helical" evidence="2">
    <location>
        <begin position="97"/>
        <end position="119"/>
    </location>
</feature>
<evidence type="ECO:0000256" key="1">
    <source>
        <dbReference type="SAM" id="MobiDB-lite"/>
    </source>
</evidence>
<dbReference type="EMBL" id="CAJPVJ010048628">
    <property type="protein sequence ID" value="CAG2182855.1"/>
    <property type="molecule type" value="Genomic_DNA"/>
</dbReference>
<gene>
    <name evidence="3" type="ORF">ONB1V03_LOCUS22274</name>
    <name evidence="4" type="ORF">ONB1V03_LOCUS22276</name>
</gene>
<keyword evidence="5" id="KW-1185">Reference proteome</keyword>
<keyword evidence="2" id="KW-1133">Transmembrane helix</keyword>
<dbReference type="EMBL" id="CAJPVJ010048615">
    <property type="protein sequence ID" value="CAG2182853.1"/>
    <property type="molecule type" value="Genomic_DNA"/>
</dbReference>
<proteinExistence type="predicted"/>
<evidence type="ECO:0000313" key="3">
    <source>
        <dbReference type="EMBL" id="CAD7665717.1"/>
    </source>
</evidence>
<dbReference type="EMBL" id="OC963440">
    <property type="protein sequence ID" value="CAD7665717.1"/>
    <property type="molecule type" value="Genomic_DNA"/>
</dbReference>
<dbReference type="EMBL" id="OC963453">
    <property type="protein sequence ID" value="CAD7665719.1"/>
    <property type="molecule type" value="Genomic_DNA"/>
</dbReference>
<reference evidence="4" key="1">
    <citation type="submission" date="2020-11" db="EMBL/GenBank/DDBJ databases">
        <authorList>
            <person name="Tran Van P."/>
        </authorList>
    </citation>
    <scope>NUCLEOTIDE SEQUENCE</scope>
</reference>